<dbReference type="InterPro" id="IPR036514">
    <property type="entry name" value="SGNH_hydro_sf"/>
</dbReference>
<reference evidence="2 3" key="1">
    <citation type="submission" date="2014-03" db="EMBL/GenBank/DDBJ databases">
        <title>Draft Genome Sequences of Four Burkholderia Strains.</title>
        <authorList>
            <person name="Liu X.Y."/>
            <person name="Li C.X."/>
            <person name="Xu J.H."/>
        </authorList>
    </citation>
    <scope>NUCLEOTIDE SEQUENCE [LARGE SCALE GENOMIC DNA]</scope>
    <source>
        <strain evidence="2 3">DSM 50014</strain>
    </source>
</reference>
<dbReference type="InterPro" id="IPR050592">
    <property type="entry name" value="GDSL_lipolytic_enzyme"/>
</dbReference>
<dbReference type="GO" id="GO:0016788">
    <property type="term" value="F:hydrolase activity, acting on ester bonds"/>
    <property type="evidence" value="ECO:0007669"/>
    <property type="project" value="InterPro"/>
</dbReference>
<dbReference type="PANTHER" id="PTHR45642:SF141">
    <property type="entry name" value="SECRETED EFFECTOR PROTEIN SSEJ"/>
    <property type="match status" value="1"/>
</dbReference>
<dbReference type="STRING" id="60547.GCA_000751215_06799"/>
<keyword evidence="3" id="KW-1185">Reference proteome</keyword>
<proteinExistence type="predicted"/>
<dbReference type="Proteomes" id="UP000027466">
    <property type="component" value="Unassembled WGS sequence"/>
</dbReference>
<keyword evidence="2" id="KW-0378">Hydrolase</keyword>
<keyword evidence="1" id="KW-0732">Signal</keyword>
<gene>
    <name evidence="2" type="ORF">BG61_30280</name>
</gene>
<dbReference type="SUPFAM" id="SSF52266">
    <property type="entry name" value="SGNH hydrolase"/>
    <property type="match status" value="1"/>
</dbReference>
<accession>A0A069PIN1</accession>
<sequence length="389" mass="39315">METKSMYKTYTTRSTFVRFARFATASAALALLAACGGGGDDNNNSAPPGGIKLQVVSFGDSLSDAGTYSPVAARNFGGGRFTTNPGQVWTQDVAQYYGDTLTPAATGGFGVPLTAAPGFGYAQGGARVKLQPGIGHAPAGTPNADYAQATTIPVNDQVSSYLAAHGSFNANQLVLINGGANDILLNLSEAQAAAAAAAAGQITPAQALAAANAAQQAIGQAAIDLASVIGRVVQAGATHVVVSTVPNIGGSPQGLLSSDKGVALTKASQGFNLALQGALTQAGLLSKVIYVDVYSWIDGVTANFQSLGFTVSNTGTACNLQSMIANATASGQPNPSAFGTSLFCSPQTYTVAGADQSYMYADTLHPTTHLYALYAQNVEQAIAKSGLGK</sequence>
<name>A0A069PIN1_9BURK</name>
<evidence type="ECO:0000313" key="2">
    <source>
        <dbReference type="EMBL" id="KDR39774.1"/>
    </source>
</evidence>
<evidence type="ECO:0000256" key="1">
    <source>
        <dbReference type="SAM" id="SignalP"/>
    </source>
</evidence>
<dbReference type="EMBL" id="JFHC01000052">
    <property type="protein sequence ID" value="KDR39774.1"/>
    <property type="molecule type" value="Genomic_DNA"/>
</dbReference>
<evidence type="ECO:0000313" key="3">
    <source>
        <dbReference type="Proteomes" id="UP000027466"/>
    </source>
</evidence>
<protein>
    <submittedName>
        <fullName evidence="2">Acylhydrolase</fullName>
    </submittedName>
</protein>
<dbReference type="PROSITE" id="PS51257">
    <property type="entry name" value="PROKAR_LIPOPROTEIN"/>
    <property type="match status" value="1"/>
</dbReference>
<dbReference type="Gene3D" id="3.40.50.1110">
    <property type="entry name" value="SGNH hydrolase"/>
    <property type="match status" value="1"/>
</dbReference>
<dbReference type="PANTHER" id="PTHR45642">
    <property type="entry name" value="GDSL ESTERASE/LIPASE EXL3"/>
    <property type="match status" value="1"/>
</dbReference>
<dbReference type="AlphaFoldDB" id="A0A069PIN1"/>
<feature type="signal peptide" evidence="1">
    <location>
        <begin position="1"/>
        <end position="30"/>
    </location>
</feature>
<comment type="caution">
    <text evidence="2">The sequence shown here is derived from an EMBL/GenBank/DDBJ whole genome shotgun (WGS) entry which is preliminary data.</text>
</comment>
<dbReference type="Pfam" id="PF00657">
    <property type="entry name" value="Lipase_GDSL"/>
    <property type="match status" value="1"/>
</dbReference>
<dbReference type="InterPro" id="IPR001087">
    <property type="entry name" value="GDSL"/>
</dbReference>
<organism evidence="2 3">
    <name type="scientific">Caballeronia glathei</name>
    <dbReference type="NCBI Taxonomy" id="60547"/>
    <lineage>
        <taxon>Bacteria</taxon>
        <taxon>Pseudomonadati</taxon>
        <taxon>Pseudomonadota</taxon>
        <taxon>Betaproteobacteria</taxon>
        <taxon>Burkholderiales</taxon>
        <taxon>Burkholderiaceae</taxon>
        <taxon>Caballeronia</taxon>
    </lineage>
</organism>
<feature type="chain" id="PRO_5001664322" evidence="1">
    <location>
        <begin position="31"/>
        <end position="389"/>
    </location>
</feature>